<dbReference type="GO" id="GO:0047429">
    <property type="term" value="F:nucleoside triphosphate diphosphatase activity"/>
    <property type="evidence" value="ECO:0007669"/>
    <property type="project" value="UniProtKB-EC"/>
</dbReference>
<dbReference type="Pfam" id="PF02545">
    <property type="entry name" value="Maf"/>
    <property type="match status" value="1"/>
</dbReference>
<gene>
    <name evidence="5" type="ORF">C4900_13280</name>
</gene>
<accession>A0A1C2FY17</accession>
<evidence type="ECO:0000256" key="3">
    <source>
        <dbReference type="ARBA" id="ARBA00023080"/>
    </source>
</evidence>
<feature type="active site" description="Proton acceptor" evidence="4">
    <location>
        <position position="72"/>
    </location>
</feature>
<dbReference type="OrthoDB" id="9807767at2"/>
<dbReference type="AlphaFoldDB" id="A0A1C2FY17"/>
<reference evidence="5 6" key="1">
    <citation type="submission" date="2018-02" db="EMBL/GenBank/DDBJ databases">
        <title>Insights into the biology of acidophilic members of the Acidiferrobacteraceae family derived from comparative genomic analyses.</title>
        <authorList>
            <person name="Issotta F."/>
            <person name="Thyssen C."/>
            <person name="Mena C."/>
            <person name="Moya A."/>
            <person name="Bellenberg S."/>
            <person name="Sproer C."/>
            <person name="Covarrubias P.C."/>
            <person name="Sand W."/>
            <person name="Quatrini R."/>
            <person name="Vera M."/>
        </authorList>
    </citation>
    <scope>NUCLEOTIDE SEQUENCE [LARGE SCALE GENOMIC DNA]</scope>
    <source>
        <strain evidence="6">m-1</strain>
    </source>
</reference>
<comment type="catalytic activity">
    <reaction evidence="4">
        <text>dTTP + H2O = dTMP + diphosphate + H(+)</text>
        <dbReference type="Rhea" id="RHEA:28534"/>
        <dbReference type="ChEBI" id="CHEBI:15377"/>
        <dbReference type="ChEBI" id="CHEBI:15378"/>
        <dbReference type="ChEBI" id="CHEBI:33019"/>
        <dbReference type="ChEBI" id="CHEBI:37568"/>
        <dbReference type="ChEBI" id="CHEBI:63528"/>
        <dbReference type="EC" id="3.6.1.9"/>
    </reaction>
</comment>
<dbReference type="NCBIfam" id="TIGR00172">
    <property type="entry name" value="maf"/>
    <property type="match status" value="1"/>
</dbReference>
<dbReference type="RefSeq" id="WP_065971987.1">
    <property type="nucleotide sequence ID" value="NZ_CP080624.1"/>
</dbReference>
<dbReference type="Gene3D" id="3.90.950.10">
    <property type="match status" value="1"/>
</dbReference>
<dbReference type="PANTHER" id="PTHR43213">
    <property type="entry name" value="BIFUNCTIONAL DTTP/UTP PYROPHOSPHATASE/METHYLTRANSFERASE PROTEIN-RELATED"/>
    <property type="match status" value="1"/>
</dbReference>
<keyword evidence="6" id="KW-1185">Reference proteome</keyword>
<keyword evidence="3 4" id="KW-0546">Nucleotide metabolism</keyword>
<dbReference type="EC" id="3.6.1.9" evidence="4"/>
<feature type="site" description="Important for substrate specificity" evidence="4">
    <location>
        <position position="73"/>
    </location>
</feature>
<dbReference type="InterPro" id="IPR029001">
    <property type="entry name" value="ITPase-like_fam"/>
</dbReference>
<dbReference type="Proteomes" id="UP000253250">
    <property type="component" value="Unassembled WGS sequence"/>
</dbReference>
<evidence type="ECO:0000256" key="4">
    <source>
        <dbReference type="HAMAP-Rule" id="MF_00528"/>
    </source>
</evidence>
<feature type="site" description="Important for substrate specificity" evidence="4">
    <location>
        <position position="10"/>
    </location>
</feature>
<keyword evidence="2 4" id="KW-0378">Hydrolase</keyword>
<dbReference type="HAMAP" id="MF_00528">
    <property type="entry name" value="Maf"/>
    <property type="match status" value="1"/>
</dbReference>
<dbReference type="GO" id="GO:0009117">
    <property type="term" value="P:nucleotide metabolic process"/>
    <property type="evidence" value="ECO:0007669"/>
    <property type="project" value="UniProtKB-KW"/>
</dbReference>
<dbReference type="GO" id="GO:0005737">
    <property type="term" value="C:cytoplasm"/>
    <property type="evidence" value="ECO:0007669"/>
    <property type="project" value="UniProtKB-SubCell"/>
</dbReference>
<protein>
    <recommendedName>
        <fullName evidence="4">dTTP/UTP pyrophosphatase</fullName>
        <shortName evidence="4">dTTPase/UTPase</shortName>
        <ecNumber evidence="4">3.6.1.9</ecNumber>
    </recommendedName>
    <alternativeName>
        <fullName evidence="4">Nucleoside triphosphate pyrophosphatase</fullName>
    </alternativeName>
    <alternativeName>
        <fullName evidence="4">Nucleotide pyrophosphatase</fullName>
        <shortName evidence="4">Nucleotide PPase</shortName>
    </alternativeName>
</protein>
<evidence type="ECO:0000256" key="1">
    <source>
        <dbReference type="ARBA" id="ARBA00001968"/>
    </source>
</evidence>
<dbReference type="CDD" id="cd00555">
    <property type="entry name" value="Maf"/>
    <property type="match status" value="1"/>
</dbReference>
<evidence type="ECO:0000256" key="2">
    <source>
        <dbReference type="ARBA" id="ARBA00022801"/>
    </source>
</evidence>
<comment type="function">
    <text evidence="4">Nucleoside triphosphate pyrophosphatase that hydrolyzes dTTP and UTP. May have a dual role in cell division arrest and in preventing the incorporation of modified nucleotides into cellular nucleic acids.</text>
</comment>
<dbReference type="STRING" id="163359.A9R16_03815"/>
<dbReference type="EMBL" id="PSYR01000002">
    <property type="protein sequence ID" value="RCN56733.1"/>
    <property type="molecule type" value="Genomic_DNA"/>
</dbReference>
<comment type="catalytic activity">
    <reaction evidence="4">
        <text>UTP + H2O = UMP + diphosphate + H(+)</text>
        <dbReference type="Rhea" id="RHEA:29395"/>
        <dbReference type="ChEBI" id="CHEBI:15377"/>
        <dbReference type="ChEBI" id="CHEBI:15378"/>
        <dbReference type="ChEBI" id="CHEBI:33019"/>
        <dbReference type="ChEBI" id="CHEBI:46398"/>
        <dbReference type="ChEBI" id="CHEBI:57865"/>
        <dbReference type="EC" id="3.6.1.9"/>
    </reaction>
</comment>
<evidence type="ECO:0000313" key="6">
    <source>
        <dbReference type="Proteomes" id="UP000253250"/>
    </source>
</evidence>
<keyword evidence="4" id="KW-0963">Cytoplasm</keyword>
<organism evidence="5 6">
    <name type="scientific">Acidiferrobacter thiooxydans</name>
    <dbReference type="NCBI Taxonomy" id="163359"/>
    <lineage>
        <taxon>Bacteria</taxon>
        <taxon>Pseudomonadati</taxon>
        <taxon>Pseudomonadota</taxon>
        <taxon>Gammaproteobacteria</taxon>
        <taxon>Acidiferrobacterales</taxon>
        <taxon>Acidiferrobacteraceae</taxon>
        <taxon>Acidiferrobacter</taxon>
    </lineage>
</organism>
<sequence length="189" mass="20090">MIYLASASERRQELLKQIAVAFVTLVPDIDETPHASEAPLAYVQRMAHEKAVAGTRERDRRGLASAPVLGADTIVVHDGAILHKPDDAPAARAALRRLSGVEHTVYTALCLLGQGHNEVVARSDVTFKRLCESEIDAYCATGEPIGKAGGYAIQGRAALFIARLVGSYSGVVGLPLYECGQLLAAEGLL</sequence>
<comment type="cofactor">
    <cofactor evidence="1 4">
        <name>a divalent metal cation</name>
        <dbReference type="ChEBI" id="CHEBI:60240"/>
    </cofactor>
</comment>
<evidence type="ECO:0000313" key="5">
    <source>
        <dbReference type="EMBL" id="RCN56733.1"/>
    </source>
</evidence>
<dbReference type="SUPFAM" id="SSF52972">
    <property type="entry name" value="ITPase-like"/>
    <property type="match status" value="1"/>
</dbReference>
<comment type="caution">
    <text evidence="4">Lacks conserved residue(s) required for the propagation of feature annotation.</text>
</comment>
<comment type="caution">
    <text evidence="5">The sequence shown here is derived from an EMBL/GenBank/DDBJ whole genome shotgun (WGS) entry which is preliminary data.</text>
</comment>
<comment type="subcellular location">
    <subcellularLocation>
        <location evidence="4">Cytoplasm</location>
    </subcellularLocation>
</comment>
<dbReference type="InterPro" id="IPR003697">
    <property type="entry name" value="Maf-like"/>
</dbReference>
<name>A0A1C2FY17_9GAMM</name>
<feature type="site" description="Important for substrate specificity" evidence="4">
    <location>
        <position position="154"/>
    </location>
</feature>
<comment type="similarity">
    <text evidence="4">Belongs to the Maf family. YhdE subfamily.</text>
</comment>
<dbReference type="PANTHER" id="PTHR43213:SF5">
    <property type="entry name" value="BIFUNCTIONAL DTTP_UTP PYROPHOSPHATASE_METHYLTRANSFERASE PROTEIN-RELATED"/>
    <property type="match status" value="1"/>
</dbReference>
<proteinExistence type="inferred from homology"/>
<dbReference type="PIRSF" id="PIRSF006305">
    <property type="entry name" value="Maf"/>
    <property type="match status" value="1"/>
</dbReference>